<evidence type="ECO:0000256" key="7">
    <source>
        <dbReference type="ARBA" id="ARBA00023136"/>
    </source>
</evidence>
<dbReference type="GO" id="GO:0015293">
    <property type="term" value="F:symporter activity"/>
    <property type="evidence" value="ECO:0007669"/>
    <property type="project" value="UniProtKB-KW"/>
</dbReference>
<evidence type="ECO:0000256" key="9">
    <source>
        <dbReference type="SAM" id="Phobius"/>
    </source>
</evidence>
<evidence type="ECO:0000313" key="11">
    <source>
        <dbReference type="Proteomes" id="UP000220629"/>
    </source>
</evidence>
<evidence type="ECO:0000256" key="2">
    <source>
        <dbReference type="ARBA" id="ARBA00022448"/>
    </source>
</evidence>
<feature type="transmembrane region" description="Helical" evidence="9">
    <location>
        <begin position="189"/>
        <end position="207"/>
    </location>
</feature>
<reference evidence="11" key="1">
    <citation type="submission" date="2017-09" db="EMBL/GenBank/DDBJ databases">
        <title>FDA dAtabase for Regulatory Grade micrObial Sequences (FDA-ARGOS): Supporting development and validation of Infectious Disease Dx tests.</title>
        <authorList>
            <person name="Minogue T."/>
            <person name="Wolcott M."/>
            <person name="Wasieloski L."/>
            <person name="Aguilar W."/>
            <person name="Moore D."/>
            <person name="Tallon L."/>
            <person name="Sadzewicz L."/>
            <person name="Ott S."/>
            <person name="Zhao X."/>
            <person name="Nagaraj S."/>
            <person name="Vavikolanu K."/>
            <person name="Aluvathingal J."/>
            <person name="Nadendla S."/>
            <person name="Sichtig H."/>
        </authorList>
    </citation>
    <scope>NUCLEOTIDE SEQUENCE [LARGE SCALE GENOMIC DNA]</scope>
    <source>
        <strain evidence="11">FDAARGOS_390</strain>
    </source>
</reference>
<dbReference type="PANTHER" id="PTHR42865">
    <property type="entry name" value="PROTON/GLUTAMATE-ASPARTATE SYMPORTER"/>
    <property type="match status" value="1"/>
</dbReference>
<evidence type="ECO:0000256" key="6">
    <source>
        <dbReference type="ARBA" id="ARBA00022989"/>
    </source>
</evidence>
<dbReference type="AlphaFoldDB" id="A0A2A7SJK2"/>
<feature type="transmembrane region" description="Helical" evidence="9">
    <location>
        <begin position="49"/>
        <end position="70"/>
    </location>
</feature>
<dbReference type="Pfam" id="PF00375">
    <property type="entry name" value="SDF"/>
    <property type="match status" value="1"/>
</dbReference>
<dbReference type="InterPro" id="IPR036458">
    <property type="entry name" value="Na:dicarbo_symporter_sf"/>
</dbReference>
<evidence type="ECO:0000256" key="3">
    <source>
        <dbReference type="ARBA" id="ARBA00022475"/>
    </source>
</evidence>
<dbReference type="FunFam" id="1.10.3860.10:FF:000001">
    <property type="entry name" value="C4-dicarboxylate transport protein"/>
    <property type="match status" value="1"/>
</dbReference>
<dbReference type="PROSITE" id="PS51257">
    <property type="entry name" value="PROKAR_LIPOPROTEIN"/>
    <property type="match status" value="1"/>
</dbReference>
<comment type="subcellular location">
    <subcellularLocation>
        <location evidence="1">Cell membrane</location>
        <topology evidence="1">Multi-pass membrane protein</topology>
    </subcellularLocation>
</comment>
<dbReference type="Gene3D" id="1.10.3860.10">
    <property type="entry name" value="Sodium:dicarboxylate symporter"/>
    <property type="match status" value="1"/>
</dbReference>
<organism evidence="10 11">
    <name type="scientific">Burkholderia gladioli</name>
    <name type="common">Pseudomonas marginata</name>
    <name type="synonym">Phytomonas marginata</name>
    <dbReference type="NCBI Taxonomy" id="28095"/>
    <lineage>
        <taxon>Bacteria</taxon>
        <taxon>Pseudomonadati</taxon>
        <taxon>Pseudomonadota</taxon>
        <taxon>Betaproteobacteria</taxon>
        <taxon>Burkholderiales</taxon>
        <taxon>Burkholderiaceae</taxon>
        <taxon>Burkholderia</taxon>
    </lineage>
</organism>
<dbReference type="Proteomes" id="UP000220629">
    <property type="component" value="Unassembled WGS sequence"/>
</dbReference>
<evidence type="ECO:0000256" key="4">
    <source>
        <dbReference type="ARBA" id="ARBA00022692"/>
    </source>
</evidence>
<evidence type="ECO:0000256" key="1">
    <source>
        <dbReference type="ARBA" id="ARBA00004651"/>
    </source>
</evidence>
<comment type="function">
    <text evidence="8">Responsible for the transport of dicarboxylates such as succinate, fumarate, and malate from the periplasm across the membrane.</text>
</comment>
<feature type="transmembrane region" description="Helical" evidence="9">
    <location>
        <begin position="82"/>
        <end position="104"/>
    </location>
</feature>
<dbReference type="GO" id="GO:0005886">
    <property type="term" value="C:plasma membrane"/>
    <property type="evidence" value="ECO:0007669"/>
    <property type="project" value="UniProtKB-SubCell"/>
</dbReference>
<dbReference type="PANTHER" id="PTHR42865:SF7">
    <property type="entry name" value="PROTON_GLUTAMATE-ASPARTATE SYMPORTER"/>
    <property type="match status" value="1"/>
</dbReference>
<sequence length="442" mass="46481">MKFPLTARIVAGMLLGIAAGYACHAGLPADQAARFGGYFSLLADVFLRLIKMIIAPLVFCTLVTGVTRIGDVRTAGRIGLRTLGWFMAAGFLSLVLGACLANWLKPGAVLGLPLPPANASSGLNAGALSLNQFVAHLVPSSIVQAMSGNEILQIVVFAAFFSAGLTALGDKGALVVCLLDEVAQVMLKVTGYVMALAPIAVFGAIANVVSSRGLSVLLTYGRFMGEFYGGLLLLWLLLVLAGGALLGRRVFALIRYMRVPMLLGFSTASSESAYPKTLEQLERFGVPKRIASFVLPIGYSFNLDGTMMYCTFATLFIAQAYGVHLSFAQQVSMLAILMLTSKGMAAVPRASLVVIAATLGQFDIPEAGLLLVMGVDHFLDMGRTATNVIGNAVASAAVAKWEGVLMEEGAREEAEAEADDMVQRAEAAATVPVAMQHGHRAA</sequence>
<dbReference type="InterPro" id="IPR001991">
    <property type="entry name" value="Na-dicarboxylate_symporter"/>
</dbReference>
<evidence type="ECO:0000256" key="8">
    <source>
        <dbReference type="ARBA" id="ARBA00053346"/>
    </source>
</evidence>
<keyword evidence="4 9" id="KW-0812">Transmembrane</keyword>
<evidence type="ECO:0000256" key="5">
    <source>
        <dbReference type="ARBA" id="ARBA00022847"/>
    </source>
</evidence>
<comment type="caution">
    <text evidence="10">The sequence shown here is derived from an EMBL/GenBank/DDBJ whole genome shotgun (WGS) entry which is preliminary data.</text>
</comment>
<keyword evidence="7 9" id="KW-0472">Membrane</keyword>
<keyword evidence="5" id="KW-0769">Symport</keyword>
<protein>
    <submittedName>
        <fullName evidence="10">Dicarboxylate/amino acid:cation symporter</fullName>
    </submittedName>
</protein>
<evidence type="ECO:0000313" key="10">
    <source>
        <dbReference type="EMBL" id="PEH43450.1"/>
    </source>
</evidence>
<keyword evidence="2" id="KW-0813">Transport</keyword>
<dbReference type="EMBL" id="PDDY01000001">
    <property type="protein sequence ID" value="PEH43450.1"/>
    <property type="molecule type" value="Genomic_DNA"/>
</dbReference>
<keyword evidence="3" id="KW-1003">Cell membrane</keyword>
<gene>
    <name evidence="10" type="ORF">CRM94_15550</name>
</gene>
<accession>A0A2A7SJK2</accession>
<dbReference type="SUPFAM" id="SSF118215">
    <property type="entry name" value="Proton glutamate symport protein"/>
    <property type="match status" value="1"/>
</dbReference>
<dbReference type="PRINTS" id="PR00173">
    <property type="entry name" value="EDTRNSPORT"/>
</dbReference>
<keyword evidence="6 9" id="KW-1133">Transmembrane helix</keyword>
<feature type="transmembrane region" description="Helical" evidence="9">
    <location>
        <begin position="227"/>
        <end position="247"/>
    </location>
</feature>
<feature type="transmembrane region" description="Helical" evidence="9">
    <location>
        <begin position="151"/>
        <end position="168"/>
    </location>
</feature>
<name>A0A2A7SJK2_BURGA</name>
<dbReference type="RefSeq" id="WP_096751748.1">
    <property type="nucleotide sequence ID" value="NZ_CADEPO010000008.1"/>
</dbReference>
<proteinExistence type="predicted"/>
<dbReference type="GO" id="GO:0006835">
    <property type="term" value="P:dicarboxylic acid transport"/>
    <property type="evidence" value="ECO:0007669"/>
    <property type="project" value="TreeGrafter"/>
</dbReference>